<organism evidence="1 2">
    <name type="scientific">Garciella nitratireducens DSM 15102</name>
    <dbReference type="NCBI Taxonomy" id="1121911"/>
    <lineage>
        <taxon>Bacteria</taxon>
        <taxon>Bacillati</taxon>
        <taxon>Bacillota</taxon>
        <taxon>Clostridia</taxon>
        <taxon>Eubacteriales</taxon>
        <taxon>Eubacteriaceae</taxon>
        <taxon>Garciella</taxon>
    </lineage>
</organism>
<dbReference type="RefSeq" id="WP_087678146.1">
    <property type="nucleotide sequence ID" value="NZ_FUWV01000003.1"/>
</dbReference>
<name>A0A1T4KYC8_9FIRM</name>
<evidence type="ECO:0000313" key="2">
    <source>
        <dbReference type="Proteomes" id="UP000196365"/>
    </source>
</evidence>
<sequence>MKVIIDRFEEKFVVVELENRNIINMPKELVPKGAKEGDVLEIRINREETQKRKQKIQRLWENLSN</sequence>
<protein>
    <recommendedName>
        <fullName evidence="3">DUF3006 domain-containing protein</fullName>
    </recommendedName>
</protein>
<proteinExistence type="predicted"/>
<evidence type="ECO:0008006" key="3">
    <source>
        <dbReference type="Google" id="ProtNLM"/>
    </source>
</evidence>
<reference evidence="1 2" key="1">
    <citation type="submission" date="2017-02" db="EMBL/GenBank/DDBJ databases">
        <authorList>
            <person name="Peterson S.W."/>
        </authorList>
    </citation>
    <scope>NUCLEOTIDE SEQUENCE [LARGE SCALE GENOMIC DNA]</scope>
    <source>
        <strain evidence="1 2">DSM 15102</strain>
    </source>
</reference>
<dbReference type="AlphaFoldDB" id="A0A1T4KYC8"/>
<dbReference type="OrthoDB" id="164847at2"/>
<dbReference type="Gene3D" id="6.20.120.50">
    <property type="match status" value="1"/>
</dbReference>
<gene>
    <name evidence="1" type="ORF">SAMN02745973_00720</name>
</gene>
<keyword evidence="2" id="KW-1185">Reference proteome</keyword>
<dbReference type="EMBL" id="FUWV01000003">
    <property type="protein sequence ID" value="SJZ47373.1"/>
    <property type="molecule type" value="Genomic_DNA"/>
</dbReference>
<dbReference type="Pfam" id="PF11213">
    <property type="entry name" value="DUF3006"/>
    <property type="match status" value="1"/>
</dbReference>
<evidence type="ECO:0000313" key="1">
    <source>
        <dbReference type="EMBL" id="SJZ47373.1"/>
    </source>
</evidence>
<dbReference type="Proteomes" id="UP000196365">
    <property type="component" value="Unassembled WGS sequence"/>
</dbReference>
<accession>A0A1T4KYC8</accession>
<dbReference type="InterPro" id="IPR021377">
    <property type="entry name" value="DUF3006"/>
</dbReference>